<accession>A0A9W8BDH6</accession>
<organism evidence="4 5">
    <name type="scientific">Coemansia thaxteri</name>
    <dbReference type="NCBI Taxonomy" id="2663907"/>
    <lineage>
        <taxon>Eukaryota</taxon>
        <taxon>Fungi</taxon>
        <taxon>Fungi incertae sedis</taxon>
        <taxon>Zoopagomycota</taxon>
        <taxon>Kickxellomycotina</taxon>
        <taxon>Kickxellomycetes</taxon>
        <taxon>Kickxellales</taxon>
        <taxon>Kickxellaceae</taxon>
        <taxon>Coemansia</taxon>
    </lineage>
</organism>
<evidence type="ECO:0000313" key="4">
    <source>
        <dbReference type="EMBL" id="KAJ1997364.1"/>
    </source>
</evidence>
<feature type="non-terminal residue" evidence="4">
    <location>
        <position position="158"/>
    </location>
</feature>
<dbReference type="PANTHER" id="PTHR28554">
    <property type="entry name" value="39S RIBOSOMAL PROTEIN L45, MITOCHONDRIAL"/>
    <property type="match status" value="1"/>
</dbReference>
<name>A0A9W8BDH6_9FUNG</name>
<dbReference type="OrthoDB" id="19619at2759"/>
<gene>
    <name evidence="4" type="ORF">H4R26_005858</name>
</gene>
<dbReference type="AlphaFoldDB" id="A0A9W8BDH6"/>
<comment type="subcellular location">
    <subcellularLocation>
        <location evidence="1">Mitochondrion</location>
    </subcellularLocation>
</comment>
<dbReference type="EMBL" id="JANBQF010001378">
    <property type="protein sequence ID" value="KAJ1997364.1"/>
    <property type="molecule type" value="Genomic_DNA"/>
</dbReference>
<dbReference type="Proteomes" id="UP001150907">
    <property type="component" value="Unassembled WGS sequence"/>
</dbReference>
<dbReference type="InterPro" id="IPR051975">
    <property type="entry name" value="mtLSU_mL45"/>
</dbReference>
<keyword evidence="3" id="KW-0496">Mitochondrion</keyword>
<protein>
    <submittedName>
        <fullName evidence="4">Uncharacterized protein</fullName>
    </submittedName>
</protein>
<dbReference type="Gene3D" id="3.10.450.240">
    <property type="match status" value="1"/>
</dbReference>
<proteinExistence type="predicted"/>
<evidence type="ECO:0000256" key="2">
    <source>
        <dbReference type="ARBA" id="ARBA00022946"/>
    </source>
</evidence>
<keyword evidence="2" id="KW-0809">Transit peptide</keyword>
<evidence type="ECO:0000256" key="3">
    <source>
        <dbReference type="ARBA" id="ARBA00023128"/>
    </source>
</evidence>
<evidence type="ECO:0000256" key="1">
    <source>
        <dbReference type="ARBA" id="ARBA00004173"/>
    </source>
</evidence>
<dbReference type="GO" id="GO:0005739">
    <property type="term" value="C:mitochondrion"/>
    <property type="evidence" value="ECO:0007669"/>
    <property type="project" value="UniProtKB-SubCell"/>
</dbReference>
<evidence type="ECO:0000313" key="5">
    <source>
        <dbReference type="Proteomes" id="UP001150907"/>
    </source>
</evidence>
<reference evidence="4" key="1">
    <citation type="submission" date="2022-07" db="EMBL/GenBank/DDBJ databases">
        <title>Phylogenomic reconstructions and comparative analyses of Kickxellomycotina fungi.</title>
        <authorList>
            <person name="Reynolds N.K."/>
            <person name="Stajich J.E."/>
            <person name="Barry K."/>
            <person name="Grigoriev I.V."/>
            <person name="Crous P."/>
            <person name="Smith M.E."/>
        </authorList>
    </citation>
    <scope>NUCLEOTIDE SEQUENCE</scope>
    <source>
        <strain evidence="4">IMI 214461</strain>
    </source>
</reference>
<keyword evidence="5" id="KW-1185">Reference proteome</keyword>
<dbReference type="PANTHER" id="PTHR28554:SF1">
    <property type="entry name" value="LARGE RIBOSOMAL SUBUNIT PROTEIN ML45"/>
    <property type="match status" value="1"/>
</dbReference>
<comment type="caution">
    <text evidence="4">The sequence shown here is derived from an EMBL/GenBank/DDBJ whole genome shotgun (WGS) entry which is preliminary data.</text>
</comment>
<sequence length="158" mass="17638">MACVGPRFGAQRAAVVKSAAWRLFGPARIQTSAARIHSQARAEHFVVNEYGLLSSFVATPWRQRPSIFSKAGLSSAKLHVVEWAREVSSWATIKWYLSGWKSKVFAAQAEELYGIMNTAFAEGDAKTLSGVCFPNLLSKLKNDIKRRKGAIEWHKERT</sequence>